<name>A0A814VG16_9BILA</name>
<keyword evidence="2" id="KW-0175">Coiled coil</keyword>
<dbReference type="Pfam" id="PF00149">
    <property type="entry name" value="Metallophos"/>
    <property type="match status" value="1"/>
</dbReference>
<reference evidence="4" key="1">
    <citation type="submission" date="2021-02" db="EMBL/GenBank/DDBJ databases">
        <authorList>
            <person name="Nowell W R."/>
        </authorList>
    </citation>
    <scope>NUCLEOTIDE SEQUENCE</scope>
</reference>
<dbReference type="CDD" id="cd07379">
    <property type="entry name" value="MPP_239FB"/>
    <property type="match status" value="1"/>
</dbReference>
<protein>
    <recommendedName>
        <fullName evidence="3">Calcineurin-like phosphoesterase domain-containing protein</fullName>
    </recommendedName>
</protein>
<comment type="similarity">
    <text evidence="1">Belongs to the UPF0046 family.</text>
</comment>
<dbReference type="InterPro" id="IPR051693">
    <property type="entry name" value="UPF0046_metallophosphoest"/>
</dbReference>
<gene>
    <name evidence="4" type="ORF">RFH988_LOCUS23812</name>
</gene>
<dbReference type="PANTHER" id="PTHR12905">
    <property type="entry name" value="METALLOPHOSPHOESTERASE"/>
    <property type="match status" value="1"/>
</dbReference>
<comment type="caution">
    <text evidence="4">The sequence shown here is derived from an EMBL/GenBank/DDBJ whole genome shotgun (WGS) entry which is preliminary data.</text>
</comment>
<evidence type="ECO:0000313" key="5">
    <source>
        <dbReference type="Proteomes" id="UP000663882"/>
    </source>
</evidence>
<dbReference type="GO" id="GO:0016787">
    <property type="term" value="F:hydrolase activity"/>
    <property type="evidence" value="ECO:0007669"/>
    <property type="project" value="InterPro"/>
</dbReference>
<dbReference type="EMBL" id="CAJNOO010001679">
    <property type="protein sequence ID" value="CAF1186556.1"/>
    <property type="molecule type" value="Genomic_DNA"/>
</dbReference>
<evidence type="ECO:0000313" key="4">
    <source>
        <dbReference type="EMBL" id="CAF1186556.1"/>
    </source>
</evidence>
<dbReference type="InterPro" id="IPR004843">
    <property type="entry name" value="Calcineurin-like_PHP"/>
</dbReference>
<dbReference type="Proteomes" id="UP000663882">
    <property type="component" value="Unassembled WGS sequence"/>
</dbReference>
<dbReference type="PANTHER" id="PTHR12905:SF0">
    <property type="entry name" value="CALCINEURIN-LIKE PHOSPHOESTERASE DOMAIN-CONTAINING PROTEIN"/>
    <property type="match status" value="1"/>
</dbReference>
<dbReference type="InterPro" id="IPR029052">
    <property type="entry name" value="Metallo-depent_PP-like"/>
</dbReference>
<dbReference type="AlphaFoldDB" id="A0A814VG16"/>
<feature type="coiled-coil region" evidence="2">
    <location>
        <begin position="288"/>
        <end position="329"/>
    </location>
</feature>
<dbReference type="Gene3D" id="3.60.21.10">
    <property type="match status" value="1"/>
</dbReference>
<dbReference type="OrthoDB" id="5406275at2759"/>
<dbReference type="SUPFAM" id="SSF56300">
    <property type="entry name" value="Metallo-dependent phosphatases"/>
    <property type="match status" value="1"/>
</dbReference>
<evidence type="ECO:0000256" key="1">
    <source>
        <dbReference type="ARBA" id="ARBA00007993"/>
    </source>
</evidence>
<evidence type="ECO:0000256" key="2">
    <source>
        <dbReference type="SAM" id="Coils"/>
    </source>
</evidence>
<sequence length="852" mass="97324">MSDDRFLSELAQDIDIFDGALLRLNDDDFDDSIFDDKLDDQLAMQDKIDGEWEHLMTAGPLVVNYVANLLVLASKRDFPLSRPPFFAFQHITDPNSFRATLSQVVGAMYSALIGAHTAMDRIQLNVQQVPGHVKTALKLVIAGSPLLIQLMLPKTLETIGRIATESAEHAQVTFNKFVALQDLVAEIIEANVNTQSTHADIVAQIQAQINTTKQEQLQLNANINSITAQYEDARKEVEKARKEYQEAYNAIPMFRRFFKKIFRKIINIVVKVITAPLLILGCILGVCYTNQNALNEAAETAKQNAKAKAEQLLKVLQEAERRQQEFAQQQIAEQQKLAAIINRIAALDLDRLSEQEIVDILIEAILQMNQIKEQWSRLIQFFSKLSVQADSTQQIVIHEFIAAIKEAQANNLLLDPSDRELFVELLTITSQEIERGAHLLYVMSKTYFDVSSEYMINQITASGNLLLLQTDTERSTYLRSLSQNTTSISRRVTSLAQERHQEYTTRNQARRAEYERFLAQLALEDLEENDTNRCKELEFLIENRLDLRLLSNDTITLVFQDSDVNANLEFILSTILIDGKTERQGGIFIVQIKLNENQQRNNLAWKVITMSNKTRIVCISDTHSRYHFALKDGDILVHAGDFSLSGEQNEVENFLKWLKSLTQYRLKIIIAGNHDLTLEPEFYERTWQRWHPKNKQDYEKIGQLIRDPSLATDYGIIYLEQQEFIDQKTGLKFYGSPYQPEFNNWGFNLPIDSPEIKQVWSKIPDDVDVLITHGPPKNILDITFSGEHVGCAQLLARVKQIKPRLHVFGHVHEGYGRDEEDSTIFVNASTCNLGYRPCQPPIVVELEVKETK</sequence>
<accession>A0A814VG16</accession>
<feature type="domain" description="Calcineurin-like phosphoesterase" evidence="3">
    <location>
        <begin position="615"/>
        <end position="813"/>
    </location>
</feature>
<feature type="coiled-coil region" evidence="2">
    <location>
        <begin position="202"/>
        <end position="250"/>
    </location>
</feature>
<proteinExistence type="inferred from homology"/>
<organism evidence="4 5">
    <name type="scientific">Rotaria sordida</name>
    <dbReference type="NCBI Taxonomy" id="392033"/>
    <lineage>
        <taxon>Eukaryota</taxon>
        <taxon>Metazoa</taxon>
        <taxon>Spiralia</taxon>
        <taxon>Gnathifera</taxon>
        <taxon>Rotifera</taxon>
        <taxon>Eurotatoria</taxon>
        <taxon>Bdelloidea</taxon>
        <taxon>Philodinida</taxon>
        <taxon>Philodinidae</taxon>
        <taxon>Rotaria</taxon>
    </lineage>
</organism>
<evidence type="ECO:0000259" key="3">
    <source>
        <dbReference type="Pfam" id="PF00149"/>
    </source>
</evidence>